<feature type="transmembrane region" description="Helical" evidence="1">
    <location>
        <begin position="198"/>
        <end position="214"/>
    </location>
</feature>
<feature type="transmembrane region" description="Helical" evidence="1">
    <location>
        <begin position="23"/>
        <end position="43"/>
    </location>
</feature>
<evidence type="ECO:0000256" key="1">
    <source>
        <dbReference type="SAM" id="Phobius"/>
    </source>
</evidence>
<evidence type="ECO:0008006" key="3">
    <source>
        <dbReference type="Google" id="ProtNLM"/>
    </source>
</evidence>
<comment type="caution">
    <text evidence="2">The sequence shown here is derived from an EMBL/GenBank/DDBJ whole genome shotgun (WGS) entry which is preliminary data.</text>
</comment>
<dbReference type="EMBL" id="LAZR01000291">
    <property type="protein sequence ID" value="KKN76677.1"/>
    <property type="molecule type" value="Genomic_DNA"/>
</dbReference>
<reference evidence="2" key="1">
    <citation type="journal article" date="2015" name="Nature">
        <title>Complex archaea that bridge the gap between prokaryotes and eukaryotes.</title>
        <authorList>
            <person name="Spang A."/>
            <person name="Saw J.H."/>
            <person name="Jorgensen S.L."/>
            <person name="Zaremba-Niedzwiedzka K."/>
            <person name="Martijn J."/>
            <person name="Lind A.E."/>
            <person name="van Eijk R."/>
            <person name="Schleper C."/>
            <person name="Guy L."/>
            <person name="Ettema T.J."/>
        </authorList>
    </citation>
    <scope>NUCLEOTIDE SEQUENCE</scope>
</reference>
<dbReference type="InterPro" id="IPR011990">
    <property type="entry name" value="TPR-like_helical_dom_sf"/>
</dbReference>
<feature type="transmembrane region" description="Helical" evidence="1">
    <location>
        <begin position="148"/>
        <end position="168"/>
    </location>
</feature>
<sequence>MTGPDSAESTNALLSSPTLRRSIAVAVLISASAVAAMLAVRPLSSEDLGYHLLYGETFWRTGEIVDHNTFLYTLAPPDAPPEQRGEPMAGAWYDNQGHYRFPNANWLTQIIFAGVYLVGGFGGLNVLLIACVLGLFAGAYILMRRLEIARPVAVCAVVLIGLIAYPRFTLRPELLGYVALAALAAMLAPTSGNVDRRLIGWRVMAGLVAVQWALTNLHSYFYIGLGLTGAVLAEAALRWVWVAAGGDRDNPSAVTLRRNTFRLIGLLAAQIVLCFANPWTWRLVVLPLQTALYLRQHDLTSAGGGSHPWLMLLETQRTFLSWEAVTEAWESFLSHGFRGDGVRALFTVAVGVSVVGGVMALLQRRWAQVLWLAAGLYVSLMMYRNMAIGTLLMLSVALAAWRRPARWAIGRMSQRIRRSLAALLGLGVVGACVVLAVLMISGRFYLRRHQVLLGPGRSRVIFPTGPAEWFNQHPLRGRIWTDFITSSNLYFLLDPRPEFPLLTNGWAYPPSVMQEVFDAYRSEAGLAKAVSKYNISALVARPDRIVAVFKRLGRDLDWTLVYLDGAHAIFLRTNGPDADIAKREALTPYTWDRREFLARAMDQEIWPAYAITATGSALLGLRWTAQAVEVMDQAVEIDPTYAKAWRNLGLALANRAVARSNAGDKRSADDYERAADALRSSLDLEDNPMVQRVLEDIERRLRQGRPDPMTGRPW</sequence>
<proteinExistence type="predicted"/>
<keyword evidence="1" id="KW-1133">Transmembrane helix</keyword>
<dbReference type="Gene3D" id="1.25.40.10">
    <property type="entry name" value="Tetratricopeptide repeat domain"/>
    <property type="match status" value="1"/>
</dbReference>
<dbReference type="AlphaFoldDB" id="A0A0F9TNY5"/>
<feature type="transmembrane region" description="Helical" evidence="1">
    <location>
        <begin position="110"/>
        <end position="136"/>
    </location>
</feature>
<keyword evidence="1" id="KW-0472">Membrane</keyword>
<keyword evidence="1" id="KW-0812">Transmembrane</keyword>
<dbReference type="SUPFAM" id="SSF48452">
    <property type="entry name" value="TPR-like"/>
    <property type="match status" value="1"/>
</dbReference>
<feature type="transmembrane region" description="Helical" evidence="1">
    <location>
        <begin position="369"/>
        <end position="400"/>
    </location>
</feature>
<organism evidence="2">
    <name type="scientific">marine sediment metagenome</name>
    <dbReference type="NCBI Taxonomy" id="412755"/>
    <lineage>
        <taxon>unclassified sequences</taxon>
        <taxon>metagenomes</taxon>
        <taxon>ecological metagenomes</taxon>
    </lineage>
</organism>
<accession>A0A0F9TNY5</accession>
<feature type="transmembrane region" description="Helical" evidence="1">
    <location>
        <begin position="174"/>
        <end position="191"/>
    </location>
</feature>
<feature type="transmembrane region" description="Helical" evidence="1">
    <location>
        <begin position="261"/>
        <end position="281"/>
    </location>
</feature>
<feature type="transmembrane region" description="Helical" evidence="1">
    <location>
        <begin position="220"/>
        <end position="241"/>
    </location>
</feature>
<evidence type="ECO:0000313" key="2">
    <source>
        <dbReference type="EMBL" id="KKN76677.1"/>
    </source>
</evidence>
<name>A0A0F9TNY5_9ZZZZ</name>
<gene>
    <name evidence="2" type="ORF">LCGC14_0367680</name>
</gene>
<feature type="transmembrane region" description="Helical" evidence="1">
    <location>
        <begin position="420"/>
        <end position="440"/>
    </location>
</feature>
<protein>
    <recommendedName>
        <fullName evidence="3">Glycosyltransferase RgtA/B/C/D-like domain-containing protein</fullName>
    </recommendedName>
</protein>